<comment type="caution">
    <text evidence="6">The sequence shown here is derived from an EMBL/GenBank/DDBJ whole genome shotgun (WGS) entry which is preliminary data.</text>
</comment>
<evidence type="ECO:0000313" key="6">
    <source>
        <dbReference type="EMBL" id="RFU43066.1"/>
    </source>
</evidence>
<evidence type="ECO:0000259" key="5">
    <source>
        <dbReference type="PROSITE" id="PS51462"/>
    </source>
</evidence>
<name>A0A372JTD1_9ACTN</name>
<reference evidence="6 7" key="1">
    <citation type="submission" date="2018-08" db="EMBL/GenBank/DDBJ databases">
        <title>Actinomadura jelena sp. nov., a novel Actinomycete isolated from soil in Chad.</title>
        <authorList>
            <person name="Shi L."/>
        </authorList>
    </citation>
    <scope>NUCLEOTIDE SEQUENCE [LARGE SCALE GENOMIC DNA]</scope>
    <source>
        <strain evidence="6 7">NEAU-G17</strain>
    </source>
</reference>
<dbReference type="GO" id="GO:0016787">
    <property type="term" value="F:hydrolase activity"/>
    <property type="evidence" value="ECO:0007669"/>
    <property type="project" value="UniProtKB-KW"/>
</dbReference>
<sequence>MHRDVIARPARLGGDGDTAGGAITAERGVGRGWGPLPGSRQALGHSSARRTRGGEDDPRRIDWAARQAAAVIPFAVVDGRPVNPLAPTGTPRGRGGLWHLGEGLAADAAVLATGPDGVRRLLLVERGDGHGWALPGGHIDPGEQALEAAIRELAEETGLRLPGAVWTVLPPRVVDDPRATDEAWMVTTPCVTDLGEVAELPRVSGDDDAADAAWIRADDYATLTADLADRDGVVFPAHVALIREVLEGNAR</sequence>
<dbReference type="Proteomes" id="UP000261811">
    <property type="component" value="Unassembled WGS sequence"/>
</dbReference>
<dbReference type="PANTHER" id="PTHR43736:SF1">
    <property type="entry name" value="DIHYDRONEOPTERIN TRIPHOSPHATE DIPHOSPHATASE"/>
    <property type="match status" value="1"/>
</dbReference>
<dbReference type="Gene3D" id="3.90.79.10">
    <property type="entry name" value="Nucleoside Triphosphate Pyrophosphohydrolase"/>
    <property type="match status" value="1"/>
</dbReference>
<dbReference type="InterPro" id="IPR000086">
    <property type="entry name" value="NUDIX_hydrolase_dom"/>
</dbReference>
<dbReference type="PANTHER" id="PTHR43736">
    <property type="entry name" value="ADP-RIBOSE PYROPHOSPHATASE"/>
    <property type="match status" value="1"/>
</dbReference>
<dbReference type="EMBL" id="QURH01000068">
    <property type="protein sequence ID" value="RFU43066.1"/>
    <property type="molecule type" value="Genomic_DNA"/>
</dbReference>
<dbReference type="InterPro" id="IPR020084">
    <property type="entry name" value="NUDIX_hydrolase_CS"/>
</dbReference>
<feature type="domain" description="Nudix hydrolase" evidence="5">
    <location>
        <begin position="101"/>
        <end position="240"/>
    </location>
</feature>
<keyword evidence="2 3" id="KW-0378">Hydrolase</keyword>
<dbReference type="Pfam" id="PF00293">
    <property type="entry name" value="NUDIX"/>
    <property type="match status" value="1"/>
</dbReference>
<feature type="region of interest" description="Disordered" evidence="4">
    <location>
        <begin position="1"/>
        <end position="57"/>
    </location>
</feature>
<dbReference type="PROSITE" id="PS00893">
    <property type="entry name" value="NUDIX_BOX"/>
    <property type="match status" value="1"/>
</dbReference>
<gene>
    <name evidence="6" type="ORF">DZF91_03190</name>
</gene>
<dbReference type="AlphaFoldDB" id="A0A372JTD1"/>
<evidence type="ECO:0000313" key="7">
    <source>
        <dbReference type="Proteomes" id="UP000261811"/>
    </source>
</evidence>
<evidence type="ECO:0000256" key="1">
    <source>
        <dbReference type="ARBA" id="ARBA00005582"/>
    </source>
</evidence>
<keyword evidence="7" id="KW-1185">Reference proteome</keyword>
<comment type="similarity">
    <text evidence="1 3">Belongs to the Nudix hydrolase family.</text>
</comment>
<proteinExistence type="inferred from homology"/>
<evidence type="ECO:0000256" key="3">
    <source>
        <dbReference type="RuleBase" id="RU003476"/>
    </source>
</evidence>
<dbReference type="InterPro" id="IPR015797">
    <property type="entry name" value="NUDIX_hydrolase-like_dom_sf"/>
</dbReference>
<accession>A0A372JTD1</accession>
<evidence type="ECO:0000256" key="4">
    <source>
        <dbReference type="SAM" id="MobiDB-lite"/>
    </source>
</evidence>
<dbReference type="OrthoDB" id="9761969at2"/>
<dbReference type="PROSITE" id="PS51462">
    <property type="entry name" value="NUDIX"/>
    <property type="match status" value="1"/>
</dbReference>
<protein>
    <submittedName>
        <fullName evidence="6">NUDIX hydrolase</fullName>
    </submittedName>
</protein>
<dbReference type="SUPFAM" id="SSF55811">
    <property type="entry name" value="Nudix"/>
    <property type="match status" value="1"/>
</dbReference>
<organism evidence="6 7">
    <name type="scientific">Actinomadura logoneensis</name>
    <dbReference type="NCBI Taxonomy" id="2293572"/>
    <lineage>
        <taxon>Bacteria</taxon>
        <taxon>Bacillati</taxon>
        <taxon>Actinomycetota</taxon>
        <taxon>Actinomycetes</taxon>
        <taxon>Streptosporangiales</taxon>
        <taxon>Thermomonosporaceae</taxon>
        <taxon>Actinomadura</taxon>
    </lineage>
</organism>
<evidence type="ECO:0000256" key="2">
    <source>
        <dbReference type="ARBA" id="ARBA00022801"/>
    </source>
</evidence>
<dbReference type="InterPro" id="IPR020476">
    <property type="entry name" value="Nudix_hydrolase"/>
</dbReference>
<dbReference type="PRINTS" id="PR00502">
    <property type="entry name" value="NUDIXFAMILY"/>
</dbReference>